<dbReference type="Gene3D" id="1.20.1510.10">
    <property type="entry name" value="Cation efflux protein transmembrane domain"/>
    <property type="match status" value="2"/>
</dbReference>
<evidence type="ECO:0000313" key="12">
    <source>
        <dbReference type="Proteomes" id="UP000565441"/>
    </source>
</evidence>
<sequence>MPVPDARTRNKISLNPTKVLSTSIPSRHIPNILLSNVLVVLALHAAKEWLLDFDVGVFWVVMRVLACGGLGVLVWEGMTGQMAKRKTIEWSVLGMSSILLFVQQGALFTALFRLSSTRVVLFTHFSTLWMSTLLSMTSARKILLIGIALFISVSSDTNFFSANSWRVVTGYGALGVYALTSSALDSTMRLLSPSLGSTFTIALTTLGASIFALPLYLFRSVLLGFPIEPALPLISLAAIPVIAYTLLFFAPITSRSLAHLSFTPQYFKLSYPTIAGISAILSTLAFTHFPSWSDLFIAALLYAGMFPQNVDAFAAPPRTPTARLLKSYLKTILSNPESRKIFYFLCLNMCYMLVQMLYGVWTNSLGLISDAIHMAFDCMAIGVGLFASVMATWEPNERFTYGYGRIETLSGFANGIFLILISIFIIFEAIQRLLDPPEMNTSQLLLVSSLGLGVNLFGMFAMGGHHHHGGHSHGHTHSHAPSVSHAAPLPSAHAHGHATDHSHSHSHSHPLLAAPPLHARSQSQSHSHSNSHTLEPPKAPSLHARAHSHSHSHSPEPANPPPRNCDHSHTHSQSHSHSHSPPQRSHSLPDSHSHSHQPSSHSSGNSTGNTSPTKRHFRGPSIQIQPVSSPSTLPGEDSSSLSPLSAGLTPSYKFVNDEHLSTHHNTGHTHSHSSAHDGRSDNMRGVFLHVMADTLGSVGVIISTLLIQFYGWTGFDPIASLFIAVLIAASVVPLVLDTGKILALDLSNRDTTIQQALAELQTIQGLASYTQPRFWPKDGSTIIGSIHIQLAPSASSLDPGGPHSSQRTMYTRLDRVVERVDALLRKKIPGLEELTIQVDEPKR</sequence>
<feature type="transmembrane region" description="Helical" evidence="9">
    <location>
        <begin position="90"/>
        <end position="112"/>
    </location>
</feature>
<evidence type="ECO:0000259" key="10">
    <source>
        <dbReference type="Pfam" id="PF01545"/>
    </source>
</evidence>
<feature type="compositionally biased region" description="Basic residues" evidence="8">
    <location>
        <begin position="467"/>
        <end position="478"/>
    </location>
</feature>
<keyword evidence="6" id="KW-0406">Ion transport</keyword>
<feature type="domain" description="Cation efflux protein transmembrane" evidence="10">
    <location>
        <begin position="341"/>
        <end position="479"/>
    </location>
</feature>
<comment type="subcellular location">
    <subcellularLocation>
        <location evidence="1">Membrane</location>
        <topology evidence="1">Multi-pass membrane protein</topology>
    </subcellularLocation>
</comment>
<evidence type="ECO:0000256" key="3">
    <source>
        <dbReference type="ARBA" id="ARBA00022448"/>
    </source>
</evidence>
<feature type="transmembrane region" description="Helical" evidence="9">
    <location>
        <begin position="412"/>
        <end position="430"/>
    </location>
</feature>
<feature type="transmembrane region" description="Helical" evidence="9">
    <location>
        <begin position="58"/>
        <end position="78"/>
    </location>
</feature>
<dbReference type="InterPro" id="IPR045316">
    <property type="entry name" value="Msc2-like"/>
</dbReference>
<evidence type="ECO:0000313" key="11">
    <source>
        <dbReference type="EMBL" id="KAF5383587.1"/>
    </source>
</evidence>
<feature type="transmembrane region" description="Helical" evidence="9">
    <location>
        <begin position="372"/>
        <end position="391"/>
    </location>
</feature>
<keyword evidence="5 9" id="KW-1133">Transmembrane helix</keyword>
<dbReference type="OrthoDB" id="78669at2759"/>
<comment type="similarity">
    <text evidence="2">Belongs to the cation diffusion facilitator (CDF) transporter (TC 2.A.4) family. SLC30A subfamily.</text>
</comment>
<keyword evidence="4 9" id="KW-0812">Transmembrane</keyword>
<dbReference type="GO" id="GO:0031410">
    <property type="term" value="C:cytoplasmic vesicle"/>
    <property type="evidence" value="ECO:0007669"/>
    <property type="project" value="TreeGrafter"/>
</dbReference>
<feature type="transmembrane region" description="Helical" evidence="9">
    <location>
        <begin position="442"/>
        <end position="462"/>
    </location>
</feature>
<evidence type="ECO:0000256" key="9">
    <source>
        <dbReference type="SAM" id="Phobius"/>
    </source>
</evidence>
<evidence type="ECO:0000256" key="8">
    <source>
        <dbReference type="SAM" id="MobiDB-lite"/>
    </source>
</evidence>
<dbReference type="PANTHER" id="PTHR45755:SF4">
    <property type="entry name" value="ZINC TRANSPORTER 7"/>
    <property type="match status" value="1"/>
</dbReference>
<dbReference type="EMBL" id="JAACJP010000006">
    <property type="protein sequence ID" value="KAF5383587.1"/>
    <property type="molecule type" value="Genomic_DNA"/>
</dbReference>
<dbReference type="GO" id="GO:1904257">
    <property type="term" value="P:zinc ion import into Golgi lumen"/>
    <property type="evidence" value="ECO:0007669"/>
    <property type="project" value="TreeGrafter"/>
</dbReference>
<feature type="transmembrane region" description="Helical" evidence="9">
    <location>
        <begin position="269"/>
        <end position="289"/>
    </location>
</feature>
<dbReference type="GO" id="GO:0005385">
    <property type="term" value="F:zinc ion transmembrane transporter activity"/>
    <property type="evidence" value="ECO:0007669"/>
    <property type="project" value="InterPro"/>
</dbReference>
<feature type="compositionally biased region" description="Low complexity" evidence="8">
    <location>
        <begin position="620"/>
        <end position="631"/>
    </location>
</feature>
<keyword evidence="12" id="KW-1185">Reference proteome</keyword>
<feature type="transmembrane region" description="Helical" evidence="9">
    <location>
        <begin position="718"/>
        <end position="736"/>
    </location>
</feature>
<feature type="region of interest" description="Disordered" evidence="8">
    <location>
        <begin position="467"/>
        <end position="644"/>
    </location>
</feature>
<reference evidence="11 12" key="1">
    <citation type="journal article" date="2020" name="ISME J.">
        <title>Uncovering the hidden diversity of litter-decomposition mechanisms in mushroom-forming fungi.</title>
        <authorList>
            <person name="Floudas D."/>
            <person name="Bentzer J."/>
            <person name="Ahren D."/>
            <person name="Johansson T."/>
            <person name="Persson P."/>
            <person name="Tunlid A."/>
        </authorList>
    </citation>
    <scope>NUCLEOTIDE SEQUENCE [LARGE SCALE GENOMIC DNA]</scope>
    <source>
        <strain evidence="11 12">CBS 661.87</strain>
    </source>
</reference>
<dbReference type="SUPFAM" id="SSF161111">
    <property type="entry name" value="Cation efflux protein transmembrane domain-like"/>
    <property type="match status" value="1"/>
</dbReference>
<keyword evidence="3" id="KW-0813">Transport</keyword>
<dbReference type="PANTHER" id="PTHR45755">
    <property type="match status" value="1"/>
</dbReference>
<feature type="transmembrane region" description="Helical" evidence="9">
    <location>
        <begin position="28"/>
        <end position="46"/>
    </location>
</feature>
<evidence type="ECO:0000256" key="6">
    <source>
        <dbReference type="ARBA" id="ARBA00023065"/>
    </source>
</evidence>
<feature type="transmembrane region" description="Helical" evidence="9">
    <location>
        <begin position="230"/>
        <end position="249"/>
    </location>
</feature>
<dbReference type="AlphaFoldDB" id="A0A8H5M7G9"/>
<dbReference type="Proteomes" id="UP000565441">
    <property type="component" value="Unassembled WGS sequence"/>
</dbReference>
<dbReference type="GO" id="GO:0016020">
    <property type="term" value="C:membrane"/>
    <property type="evidence" value="ECO:0007669"/>
    <property type="project" value="UniProtKB-SubCell"/>
</dbReference>
<dbReference type="GO" id="GO:0005794">
    <property type="term" value="C:Golgi apparatus"/>
    <property type="evidence" value="ECO:0007669"/>
    <property type="project" value="TreeGrafter"/>
</dbReference>
<organism evidence="11 12">
    <name type="scientific">Tricholomella constricta</name>
    <dbReference type="NCBI Taxonomy" id="117010"/>
    <lineage>
        <taxon>Eukaryota</taxon>
        <taxon>Fungi</taxon>
        <taxon>Dikarya</taxon>
        <taxon>Basidiomycota</taxon>
        <taxon>Agaricomycotina</taxon>
        <taxon>Agaricomycetes</taxon>
        <taxon>Agaricomycetidae</taxon>
        <taxon>Agaricales</taxon>
        <taxon>Tricholomatineae</taxon>
        <taxon>Lyophyllaceae</taxon>
        <taxon>Tricholomella</taxon>
    </lineage>
</organism>
<comment type="caution">
    <text evidence="11">The sequence shown here is derived from an EMBL/GenBank/DDBJ whole genome shotgun (WGS) entry which is preliminary data.</text>
</comment>
<feature type="compositionally biased region" description="Low complexity" evidence="8">
    <location>
        <begin position="594"/>
        <end position="611"/>
    </location>
</feature>
<dbReference type="GO" id="GO:0006882">
    <property type="term" value="P:intracellular zinc ion homeostasis"/>
    <property type="evidence" value="ECO:0007669"/>
    <property type="project" value="InterPro"/>
</dbReference>
<proteinExistence type="inferred from homology"/>
<dbReference type="Pfam" id="PF01545">
    <property type="entry name" value="Cation_efflux"/>
    <property type="match status" value="2"/>
</dbReference>
<feature type="transmembrane region" description="Helical" evidence="9">
    <location>
        <begin position="167"/>
        <end position="184"/>
    </location>
</feature>
<evidence type="ECO:0000256" key="7">
    <source>
        <dbReference type="ARBA" id="ARBA00023136"/>
    </source>
</evidence>
<keyword evidence="7 9" id="KW-0472">Membrane</keyword>
<feature type="compositionally biased region" description="Low complexity" evidence="8">
    <location>
        <begin position="479"/>
        <end position="493"/>
    </location>
</feature>
<dbReference type="InterPro" id="IPR027469">
    <property type="entry name" value="Cation_efflux_TMD_sf"/>
</dbReference>
<feature type="transmembrane region" description="Helical" evidence="9">
    <location>
        <begin position="196"/>
        <end position="218"/>
    </location>
</feature>
<feature type="transmembrane region" description="Helical" evidence="9">
    <location>
        <begin position="341"/>
        <end position="360"/>
    </location>
</feature>
<protein>
    <recommendedName>
        <fullName evidence="10">Cation efflux protein transmembrane domain-containing protein</fullName>
    </recommendedName>
</protein>
<dbReference type="InterPro" id="IPR058533">
    <property type="entry name" value="Cation_efflux_TM"/>
</dbReference>
<dbReference type="InterPro" id="IPR002524">
    <property type="entry name" value="Cation_efflux"/>
</dbReference>
<gene>
    <name evidence="11" type="ORF">D9615_003708</name>
</gene>
<evidence type="ECO:0000256" key="5">
    <source>
        <dbReference type="ARBA" id="ARBA00022989"/>
    </source>
</evidence>
<feature type="compositionally biased region" description="Low complexity" evidence="8">
    <location>
        <begin position="509"/>
        <end position="532"/>
    </location>
</feature>
<evidence type="ECO:0000256" key="1">
    <source>
        <dbReference type="ARBA" id="ARBA00004141"/>
    </source>
</evidence>
<name>A0A8H5M7G9_9AGAR</name>
<dbReference type="NCBIfam" id="TIGR01297">
    <property type="entry name" value="CDF"/>
    <property type="match status" value="2"/>
</dbReference>
<feature type="domain" description="Cation efflux protein transmembrane" evidence="10">
    <location>
        <begin position="672"/>
        <end position="742"/>
    </location>
</feature>
<evidence type="ECO:0000256" key="2">
    <source>
        <dbReference type="ARBA" id="ARBA00008873"/>
    </source>
</evidence>
<feature type="transmembrane region" description="Helical" evidence="9">
    <location>
        <begin position="686"/>
        <end position="712"/>
    </location>
</feature>
<evidence type="ECO:0000256" key="4">
    <source>
        <dbReference type="ARBA" id="ARBA00022692"/>
    </source>
</evidence>
<feature type="transmembrane region" description="Helical" evidence="9">
    <location>
        <begin position="142"/>
        <end position="161"/>
    </location>
</feature>
<accession>A0A8H5M7G9</accession>